<dbReference type="STRING" id="582899.Hden_2021"/>
<dbReference type="AlphaFoldDB" id="D8JPT8"/>
<dbReference type="HOGENOM" id="CLU_1893356_0_0_5"/>
<reference evidence="2" key="1">
    <citation type="journal article" date="2011" name="J. Bacteriol.">
        <title>Genome sequences of eight morphologically diverse alphaproteobacteria.</title>
        <authorList>
            <consortium name="US DOE Joint Genome Institute"/>
            <person name="Brown P.J."/>
            <person name="Kysela D.T."/>
            <person name="Buechlein A."/>
            <person name="Hemmerich C."/>
            <person name="Brun Y.V."/>
        </authorList>
    </citation>
    <scope>NUCLEOTIDE SEQUENCE [LARGE SCALE GENOMIC DNA]</scope>
    <source>
        <strain evidence="2">ATCC 51888 / DSM 1869 / NCIB 11706 / TK 0415</strain>
    </source>
</reference>
<dbReference type="Proteomes" id="UP000002033">
    <property type="component" value="Chromosome"/>
</dbReference>
<protein>
    <submittedName>
        <fullName evidence="1">Uncharacterized protein</fullName>
    </submittedName>
</protein>
<organism evidence="1 2">
    <name type="scientific">Hyphomicrobium denitrificans (strain ATCC 51888 / DSM 1869 / NCIMB 11706 / TK 0415)</name>
    <dbReference type="NCBI Taxonomy" id="582899"/>
    <lineage>
        <taxon>Bacteria</taxon>
        <taxon>Pseudomonadati</taxon>
        <taxon>Pseudomonadota</taxon>
        <taxon>Alphaproteobacteria</taxon>
        <taxon>Hyphomicrobiales</taxon>
        <taxon>Hyphomicrobiaceae</taxon>
        <taxon>Hyphomicrobium</taxon>
    </lineage>
</organism>
<evidence type="ECO:0000313" key="2">
    <source>
        <dbReference type="Proteomes" id="UP000002033"/>
    </source>
</evidence>
<accession>D8JPT8</accession>
<name>D8JPT8_HYPDA</name>
<proteinExistence type="predicted"/>
<gene>
    <name evidence="1" type="ordered locus">Hden_2021</name>
</gene>
<dbReference type="KEGG" id="hdn:Hden_2021"/>
<sequence precursor="true">MKPSLKLSLVFLFSILIGFTALLSHADARRGGGFRGGGFGGGGFARVHRGSFNRGGVYRNSAVRRNVRRNVVHRNVRRNVVRRNVRRNWVVGRRYYGGIYYGHVRRYWRGRWWAYGVGSCWRLTPDGFYVWVCY</sequence>
<evidence type="ECO:0000313" key="1">
    <source>
        <dbReference type="EMBL" id="ADJ23822.1"/>
    </source>
</evidence>
<keyword evidence="2" id="KW-1185">Reference proteome</keyword>
<dbReference type="EMBL" id="CP002083">
    <property type="protein sequence ID" value="ADJ23822.1"/>
    <property type="molecule type" value="Genomic_DNA"/>
</dbReference>